<dbReference type="InterPro" id="IPR039447">
    <property type="entry name" value="UreH-like_TM_dom"/>
</dbReference>
<dbReference type="KEGG" id="haz:A9404_10380"/>
<feature type="domain" description="Urease accessory protein UreH-like transmembrane" evidence="2">
    <location>
        <begin position="9"/>
        <end position="220"/>
    </location>
</feature>
<evidence type="ECO:0000256" key="1">
    <source>
        <dbReference type="SAM" id="Phobius"/>
    </source>
</evidence>
<feature type="transmembrane region" description="Helical" evidence="1">
    <location>
        <begin position="59"/>
        <end position="81"/>
    </location>
</feature>
<dbReference type="AlphaFoldDB" id="A0A191ZIQ9"/>
<dbReference type="PANTHER" id="PTHR42208">
    <property type="entry name" value="HEAVY METAL TRANSPORTER-RELATED"/>
    <property type="match status" value="1"/>
</dbReference>
<dbReference type="RefSeq" id="WP_066101176.1">
    <property type="nucleotide sequence ID" value="NZ_CP016027.1"/>
</dbReference>
<feature type="transmembrane region" description="Helical" evidence="1">
    <location>
        <begin position="6"/>
        <end position="38"/>
    </location>
</feature>
<dbReference type="PANTHER" id="PTHR42208:SF1">
    <property type="entry name" value="HEAVY METAL TRANSPORTER"/>
    <property type="match status" value="1"/>
</dbReference>
<feature type="transmembrane region" description="Helical" evidence="1">
    <location>
        <begin position="170"/>
        <end position="193"/>
    </location>
</feature>
<gene>
    <name evidence="3" type="ORF">A9404_10380</name>
</gene>
<dbReference type="EMBL" id="CP016027">
    <property type="protein sequence ID" value="ANJ67728.1"/>
    <property type="molecule type" value="Genomic_DNA"/>
</dbReference>
<keyword evidence="1" id="KW-0472">Membrane</keyword>
<reference evidence="3 4" key="1">
    <citation type="submission" date="2016-06" db="EMBL/GenBank/DDBJ databases">
        <title>Insight into the functional genes involving in sulfur oxidation in Pearl River water.</title>
        <authorList>
            <person name="Luo J."/>
            <person name="Tan X."/>
            <person name="Lin W."/>
        </authorList>
    </citation>
    <scope>NUCLEOTIDE SEQUENCE [LARGE SCALE GENOMIC DNA]</scope>
    <source>
        <strain evidence="3 4">LS2</strain>
    </source>
</reference>
<evidence type="ECO:0000313" key="3">
    <source>
        <dbReference type="EMBL" id="ANJ67728.1"/>
    </source>
</evidence>
<dbReference type="Proteomes" id="UP000078596">
    <property type="component" value="Chromosome"/>
</dbReference>
<accession>A0A191ZIQ9</accession>
<feature type="transmembrane region" description="Helical" evidence="1">
    <location>
        <begin position="205"/>
        <end position="230"/>
    </location>
</feature>
<protein>
    <recommendedName>
        <fullName evidence="2">Urease accessory protein UreH-like transmembrane domain-containing protein</fullName>
    </recommendedName>
</protein>
<dbReference type="Pfam" id="PF13386">
    <property type="entry name" value="DsbD_2"/>
    <property type="match status" value="1"/>
</dbReference>
<dbReference type="OrthoDB" id="9798690at2"/>
<proteinExistence type="predicted"/>
<evidence type="ECO:0000313" key="4">
    <source>
        <dbReference type="Proteomes" id="UP000078596"/>
    </source>
</evidence>
<keyword evidence="1" id="KW-0812">Transmembrane</keyword>
<feature type="transmembrane region" description="Helical" evidence="1">
    <location>
        <begin position="87"/>
        <end position="111"/>
    </location>
</feature>
<keyword evidence="1" id="KW-1133">Transmembrane helix</keyword>
<organism evidence="3 4">
    <name type="scientific">Halothiobacillus diazotrophicus</name>
    <dbReference type="NCBI Taxonomy" id="1860122"/>
    <lineage>
        <taxon>Bacteria</taxon>
        <taxon>Pseudomonadati</taxon>
        <taxon>Pseudomonadota</taxon>
        <taxon>Gammaproteobacteria</taxon>
        <taxon>Chromatiales</taxon>
        <taxon>Halothiobacillaceae</taxon>
        <taxon>Halothiobacillus</taxon>
    </lineage>
</organism>
<feature type="transmembrane region" description="Helical" evidence="1">
    <location>
        <begin position="141"/>
        <end position="164"/>
    </location>
</feature>
<sequence length="232" mass="24965">MPNDMTFWAALLVGFFGGVHCIGMCGGIVGALTFGLPADKRATARQLMPYLLAYNLARITSYTLAGAIAGLIGAFGLSLIPLQHAQLYLLIVAGLFMVLMGLYVGGWWFGLTRIERVGSRLWRHIEPLGRKLMPVRSPRQALLLGFVWGWLPCGLVYSVLIWALSAGSAAQGALLMLGFGLGTLPNLLLMGAFAAQLSAFTRKPWVRWIAGTAVTGFGLYTVGLAIWNIAAH</sequence>
<name>A0A191ZIQ9_9GAMM</name>
<evidence type="ECO:0000259" key="2">
    <source>
        <dbReference type="Pfam" id="PF13386"/>
    </source>
</evidence>
<dbReference type="STRING" id="1860122.A9404_10380"/>
<keyword evidence="4" id="KW-1185">Reference proteome</keyword>